<name>A0A9P4IIS5_9PEZI</name>
<evidence type="ECO:0000313" key="6">
    <source>
        <dbReference type="Proteomes" id="UP000799772"/>
    </source>
</evidence>
<comment type="caution">
    <text evidence="5">The sequence shown here is derived from an EMBL/GenBank/DDBJ whole genome shotgun (WGS) entry which is preliminary data.</text>
</comment>
<proteinExistence type="predicted"/>
<feature type="region of interest" description="Disordered" evidence="3">
    <location>
        <begin position="321"/>
        <end position="364"/>
    </location>
</feature>
<dbReference type="SMART" id="SM00184">
    <property type="entry name" value="RING"/>
    <property type="match status" value="1"/>
</dbReference>
<dbReference type="PANTHER" id="PTHR22696">
    <property type="entry name" value="E3 UBIQUITIN-PROTEIN LIGASE RNF26"/>
    <property type="match status" value="1"/>
</dbReference>
<sequence>MGTLTADIPIRPEYCAHKLPTSCRLTSTPLCCACADRRPHSSSYRVYIDGVGFVFRGTRWQSYCWFCKVFWDNRIADAAIEISRTRIPDHPNQEEWLEHWYEWHRGYKVVHRADGQEERIRLQGEALKDAEPGTLPRSLNELRGDRFGFDAGSAQRSNEPVPVEEAAMNDGPSLEETLDELIEAVDAEDSQSTRRPDATPNTRNTDTPGEQYPARVMSDVERLNERIAEARVFLTRAREQRDSLSAQLEAKEGEVLAKEERLRRLERDKRRMENFARVFGTREEIERQGDAYESPIGSMFARAYTRYRQAEQDRQAAATLGEHLEQADVPTNVEVPGTLTYTAPGNEAATGDSNARPSRPDYPDSQLLRDQLAVIRQLSGDSARIRSELSAIRQLSAGAGAAPPTSAPASDSAQPTTAPPSSRSALRSMHDALLSDIRTRLDSPASENRDAASYLISHLRSTTAEAEALVSAINSWDRIRESRLAPPPDQTIGLDVSDDRPEPKSEEAMMVKLSCQVCYTQTADTAVLPCGHLAMCRWCADMAVPGRANDWTQPARGAVARCPVCREKVKKRVRIFAVTQ</sequence>
<feature type="region of interest" description="Disordered" evidence="3">
    <location>
        <begin position="146"/>
        <end position="169"/>
    </location>
</feature>
<feature type="coiled-coil region" evidence="2">
    <location>
        <begin position="220"/>
        <end position="275"/>
    </location>
</feature>
<dbReference type="EMBL" id="ML978124">
    <property type="protein sequence ID" value="KAF2100743.1"/>
    <property type="molecule type" value="Genomic_DNA"/>
</dbReference>
<evidence type="ECO:0000313" key="5">
    <source>
        <dbReference type="EMBL" id="KAF2100743.1"/>
    </source>
</evidence>
<dbReference type="GO" id="GO:0006511">
    <property type="term" value="P:ubiquitin-dependent protein catabolic process"/>
    <property type="evidence" value="ECO:0007669"/>
    <property type="project" value="TreeGrafter"/>
</dbReference>
<dbReference type="GO" id="GO:0061630">
    <property type="term" value="F:ubiquitin protein ligase activity"/>
    <property type="evidence" value="ECO:0007669"/>
    <property type="project" value="TreeGrafter"/>
</dbReference>
<dbReference type="GO" id="GO:0008270">
    <property type="term" value="F:zinc ion binding"/>
    <property type="evidence" value="ECO:0007669"/>
    <property type="project" value="UniProtKB-KW"/>
</dbReference>
<feature type="domain" description="RING-type" evidence="4">
    <location>
        <begin position="515"/>
        <end position="566"/>
    </location>
</feature>
<dbReference type="PROSITE" id="PS50089">
    <property type="entry name" value="ZF_RING_2"/>
    <property type="match status" value="1"/>
</dbReference>
<dbReference type="OrthoDB" id="1711136at2759"/>
<dbReference type="InterPro" id="IPR001841">
    <property type="entry name" value="Znf_RING"/>
</dbReference>
<keyword evidence="2" id="KW-0175">Coiled coil</keyword>
<feature type="compositionally biased region" description="Polar residues" evidence="3">
    <location>
        <begin position="199"/>
        <end position="208"/>
    </location>
</feature>
<keyword evidence="1" id="KW-0863">Zinc-finger</keyword>
<feature type="region of interest" description="Disordered" evidence="3">
    <location>
        <begin position="396"/>
        <end position="427"/>
    </location>
</feature>
<dbReference type="Gene3D" id="3.30.40.10">
    <property type="entry name" value="Zinc/RING finger domain, C3HC4 (zinc finger)"/>
    <property type="match status" value="1"/>
</dbReference>
<evidence type="ECO:0000256" key="2">
    <source>
        <dbReference type="SAM" id="Coils"/>
    </source>
</evidence>
<gene>
    <name evidence="5" type="ORF">NA57DRAFT_74341</name>
</gene>
<keyword evidence="1" id="KW-0479">Metal-binding</keyword>
<protein>
    <recommendedName>
        <fullName evidence="4">RING-type domain-containing protein</fullName>
    </recommendedName>
</protein>
<dbReference type="SUPFAM" id="SSF57850">
    <property type="entry name" value="RING/U-box"/>
    <property type="match status" value="1"/>
</dbReference>
<keyword evidence="1" id="KW-0862">Zinc</keyword>
<evidence type="ECO:0000256" key="3">
    <source>
        <dbReference type="SAM" id="MobiDB-lite"/>
    </source>
</evidence>
<feature type="compositionally biased region" description="Low complexity" evidence="3">
    <location>
        <begin position="396"/>
        <end position="425"/>
    </location>
</feature>
<dbReference type="AlphaFoldDB" id="A0A9P4IIS5"/>
<dbReference type="Pfam" id="PF13920">
    <property type="entry name" value="zf-C3HC4_3"/>
    <property type="match status" value="1"/>
</dbReference>
<dbReference type="InterPro" id="IPR013083">
    <property type="entry name" value="Znf_RING/FYVE/PHD"/>
</dbReference>
<reference evidence="5" key="1">
    <citation type="journal article" date="2020" name="Stud. Mycol.">
        <title>101 Dothideomycetes genomes: a test case for predicting lifestyles and emergence of pathogens.</title>
        <authorList>
            <person name="Haridas S."/>
            <person name="Albert R."/>
            <person name="Binder M."/>
            <person name="Bloem J."/>
            <person name="Labutti K."/>
            <person name="Salamov A."/>
            <person name="Andreopoulos B."/>
            <person name="Baker S."/>
            <person name="Barry K."/>
            <person name="Bills G."/>
            <person name="Bluhm B."/>
            <person name="Cannon C."/>
            <person name="Castanera R."/>
            <person name="Culley D."/>
            <person name="Daum C."/>
            <person name="Ezra D."/>
            <person name="Gonzalez J."/>
            <person name="Henrissat B."/>
            <person name="Kuo A."/>
            <person name="Liang C."/>
            <person name="Lipzen A."/>
            <person name="Lutzoni F."/>
            <person name="Magnuson J."/>
            <person name="Mondo S."/>
            <person name="Nolan M."/>
            <person name="Ohm R."/>
            <person name="Pangilinan J."/>
            <person name="Park H.-J."/>
            <person name="Ramirez L."/>
            <person name="Alfaro M."/>
            <person name="Sun H."/>
            <person name="Tritt A."/>
            <person name="Yoshinaga Y."/>
            <person name="Zwiers L.-H."/>
            <person name="Turgeon B."/>
            <person name="Goodwin S."/>
            <person name="Spatafora J."/>
            <person name="Crous P."/>
            <person name="Grigoriev I."/>
        </authorList>
    </citation>
    <scope>NUCLEOTIDE SEQUENCE</scope>
    <source>
        <strain evidence="5">CBS 133067</strain>
    </source>
</reference>
<organism evidence="5 6">
    <name type="scientific">Rhizodiscina lignyota</name>
    <dbReference type="NCBI Taxonomy" id="1504668"/>
    <lineage>
        <taxon>Eukaryota</taxon>
        <taxon>Fungi</taxon>
        <taxon>Dikarya</taxon>
        <taxon>Ascomycota</taxon>
        <taxon>Pezizomycotina</taxon>
        <taxon>Dothideomycetes</taxon>
        <taxon>Pleosporomycetidae</taxon>
        <taxon>Aulographales</taxon>
        <taxon>Rhizodiscinaceae</taxon>
        <taxon>Rhizodiscina</taxon>
    </lineage>
</organism>
<keyword evidence="6" id="KW-1185">Reference proteome</keyword>
<dbReference type="GO" id="GO:0016567">
    <property type="term" value="P:protein ubiquitination"/>
    <property type="evidence" value="ECO:0007669"/>
    <property type="project" value="TreeGrafter"/>
</dbReference>
<evidence type="ECO:0000259" key="4">
    <source>
        <dbReference type="PROSITE" id="PS50089"/>
    </source>
</evidence>
<evidence type="ECO:0000256" key="1">
    <source>
        <dbReference type="PROSITE-ProRule" id="PRU00175"/>
    </source>
</evidence>
<feature type="region of interest" description="Disordered" evidence="3">
    <location>
        <begin position="186"/>
        <end position="212"/>
    </location>
</feature>
<dbReference type="PANTHER" id="PTHR22696:SF1">
    <property type="entry name" value="E3 UBIQUITIN-PROTEIN LIGASE RNF26"/>
    <property type="match status" value="1"/>
</dbReference>
<dbReference type="Proteomes" id="UP000799772">
    <property type="component" value="Unassembled WGS sequence"/>
</dbReference>
<accession>A0A9P4IIS5</accession>